<evidence type="ECO:0000313" key="9">
    <source>
        <dbReference type="Proteomes" id="UP001218218"/>
    </source>
</evidence>
<evidence type="ECO:0000256" key="1">
    <source>
        <dbReference type="ARBA" id="ARBA00004477"/>
    </source>
</evidence>
<gene>
    <name evidence="8" type="ORF">DFH08DRAFT_1072744</name>
</gene>
<dbReference type="EMBL" id="JARIHO010000003">
    <property type="protein sequence ID" value="KAJ7363838.1"/>
    <property type="molecule type" value="Genomic_DNA"/>
</dbReference>
<dbReference type="GO" id="GO:0005789">
    <property type="term" value="C:endoplasmic reticulum membrane"/>
    <property type="evidence" value="ECO:0007669"/>
    <property type="project" value="UniProtKB-SubCell"/>
</dbReference>
<reference evidence="8" key="1">
    <citation type="submission" date="2023-03" db="EMBL/GenBank/DDBJ databases">
        <title>Massive genome expansion in bonnet fungi (Mycena s.s.) driven by repeated elements and novel gene families across ecological guilds.</title>
        <authorList>
            <consortium name="Lawrence Berkeley National Laboratory"/>
            <person name="Harder C.B."/>
            <person name="Miyauchi S."/>
            <person name="Viragh M."/>
            <person name="Kuo A."/>
            <person name="Thoen E."/>
            <person name="Andreopoulos B."/>
            <person name="Lu D."/>
            <person name="Skrede I."/>
            <person name="Drula E."/>
            <person name="Henrissat B."/>
            <person name="Morin E."/>
            <person name="Kohler A."/>
            <person name="Barry K."/>
            <person name="LaButti K."/>
            <person name="Morin E."/>
            <person name="Salamov A."/>
            <person name="Lipzen A."/>
            <person name="Mereny Z."/>
            <person name="Hegedus B."/>
            <person name="Baldrian P."/>
            <person name="Stursova M."/>
            <person name="Weitz H."/>
            <person name="Taylor A."/>
            <person name="Grigoriev I.V."/>
            <person name="Nagy L.G."/>
            <person name="Martin F."/>
            <person name="Kauserud H."/>
        </authorList>
    </citation>
    <scope>NUCLEOTIDE SEQUENCE</scope>
    <source>
        <strain evidence="8">CBHHK002</strain>
    </source>
</reference>
<sequence length="114" mass="13400">MPSALAPPAYLPPAKPDHSFTKKPTSKLGVFFWRRRMWFESTFALSMLEPWEKLLLITLFAALFILVCYGMVMYFPQHLMIMQRRAVYYLWGQEGGERLLWQWLGFGAGLHKEL</sequence>
<dbReference type="AlphaFoldDB" id="A0AAD7ANA9"/>
<protein>
    <submittedName>
        <fullName evidence="8">Uncharacterized protein</fullName>
    </submittedName>
</protein>
<keyword evidence="2 7" id="KW-0812">Transmembrane</keyword>
<evidence type="ECO:0000313" key="8">
    <source>
        <dbReference type="EMBL" id="KAJ7363838.1"/>
    </source>
</evidence>
<feature type="region of interest" description="Disordered" evidence="6">
    <location>
        <begin position="1"/>
        <end position="24"/>
    </location>
</feature>
<comment type="caution">
    <text evidence="8">The sequence shown here is derived from an EMBL/GenBank/DDBJ whole genome shotgun (WGS) entry which is preliminary data.</text>
</comment>
<proteinExistence type="predicted"/>
<accession>A0AAD7ANA9</accession>
<feature type="transmembrane region" description="Helical" evidence="7">
    <location>
        <begin position="54"/>
        <end position="75"/>
    </location>
</feature>
<organism evidence="8 9">
    <name type="scientific">Mycena albidolilacea</name>
    <dbReference type="NCBI Taxonomy" id="1033008"/>
    <lineage>
        <taxon>Eukaryota</taxon>
        <taxon>Fungi</taxon>
        <taxon>Dikarya</taxon>
        <taxon>Basidiomycota</taxon>
        <taxon>Agaricomycotina</taxon>
        <taxon>Agaricomycetes</taxon>
        <taxon>Agaricomycetidae</taxon>
        <taxon>Agaricales</taxon>
        <taxon>Marasmiineae</taxon>
        <taxon>Mycenaceae</taxon>
        <taxon>Mycena</taxon>
    </lineage>
</organism>
<evidence type="ECO:0000256" key="7">
    <source>
        <dbReference type="SAM" id="Phobius"/>
    </source>
</evidence>
<name>A0AAD7ANA9_9AGAR</name>
<comment type="subcellular location">
    <subcellularLocation>
        <location evidence="1">Endoplasmic reticulum membrane</location>
        <topology evidence="1">Multi-pass membrane protein</topology>
    </subcellularLocation>
</comment>
<evidence type="ECO:0000256" key="3">
    <source>
        <dbReference type="ARBA" id="ARBA00022824"/>
    </source>
</evidence>
<dbReference type="Pfam" id="PF11779">
    <property type="entry name" value="SPT_ssu-like"/>
    <property type="match status" value="1"/>
</dbReference>
<keyword evidence="3" id="KW-0256">Endoplasmic reticulum</keyword>
<evidence type="ECO:0000256" key="2">
    <source>
        <dbReference type="ARBA" id="ARBA00022692"/>
    </source>
</evidence>
<evidence type="ECO:0000256" key="5">
    <source>
        <dbReference type="ARBA" id="ARBA00023136"/>
    </source>
</evidence>
<keyword evidence="4 7" id="KW-1133">Transmembrane helix</keyword>
<keyword evidence="5 7" id="KW-0472">Membrane</keyword>
<evidence type="ECO:0000256" key="6">
    <source>
        <dbReference type="SAM" id="MobiDB-lite"/>
    </source>
</evidence>
<keyword evidence="9" id="KW-1185">Reference proteome</keyword>
<dbReference type="Proteomes" id="UP001218218">
    <property type="component" value="Unassembled WGS sequence"/>
</dbReference>
<evidence type="ECO:0000256" key="4">
    <source>
        <dbReference type="ARBA" id="ARBA00022989"/>
    </source>
</evidence>
<dbReference type="InterPro" id="IPR024512">
    <property type="entry name" value="Ser_palmitoyltrfase_ssu-like"/>
</dbReference>